<evidence type="ECO:0008006" key="3">
    <source>
        <dbReference type="Google" id="ProtNLM"/>
    </source>
</evidence>
<protein>
    <recommendedName>
        <fullName evidence="3">TIGR04255 family protein</fullName>
    </recommendedName>
</protein>
<dbReference type="EMBL" id="SGSQ01000005">
    <property type="protein sequence ID" value="RZG48048.1"/>
    <property type="molecule type" value="Genomic_DNA"/>
</dbReference>
<name>A0A4Q7AJC9_9GAMM</name>
<proteinExistence type="predicted"/>
<comment type="caution">
    <text evidence="1">The sequence shown here is derived from an EMBL/GenBank/DDBJ whole genome shotgun (WGS) entry which is preliminary data.</text>
</comment>
<reference evidence="1 2" key="1">
    <citation type="submission" date="2019-02" db="EMBL/GenBank/DDBJ databases">
        <title>The Batch Genome Submission of Acinetobacter spp. strains.</title>
        <authorList>
            <person name="Qin J."/>
            <person name="Hu Y."/>
            <person name="Ye H."/>
            <person name="Wei L."/>
            <person name="Feng Y."/>
            <person name="Zong Z."/>
        </authorList>
    </citation>
    <scope>NUCLEOTIDE SEQUENCE [LARGE SCALE GENOMIC DNA]</scope>
    <source>
        <strain evidence="1 2">WCHAW060049</strain>
    </source>
</reference>
<dbReference type="AlphaFoldDB" id="A0A4Q7AJC9"/>
<sequence>MNISSLQFAFFFANPPVNLKFDEFSVSLRKKNIFTDNHLELQTVIFPFPNNAPIPADIPRCQITSSDQKFNLTISGARCDIQFRASNSNSVETFNNILMSIIELLASFEVEITRIGYVTEYIIIHPNPDLIIKEKFLNIDQKDLCDPFIRFVIKTVINETTYNDVYQIQTATQRNFVTGKEDSILLISQDFNTLPEMTKAITTNDLNNFVKNIPQDRIQKYIQMLSE</sequence>
<evidence type="ECO:0000313" key="1">
    <source>
        <dbReference type="EMBL" id="RZG48048.1"/>
    </source>
</evidence>
<keyword evidence="2" id="KW-1185">Reference proteome</keyword>
<evidence type="ECO:0000313" key="2">
    <source>
        <dbReference type="Proteomes" id="UP000293863"/>
    </source>
</evidence>
<dbReference type="RefSeq" id="WP_130168144.1">
    <property type="nucleotide sequence ID" value="NZ_SGSQ01000005.1"/>
</dbReference>
<organism evidence="1 2">
    <name type="scientific">Acinetobacter wuhouensis</name>
    <dbReference type="NCBI Taxonomy" id="1879050"/>
    <lineage>
        <taxon>Bacteria</taxon>
        <taxon>Pseudomonadati</taxon>
        <taxon>Pseudomonadota</taxon>
        <taxon>Gammaproteobacteria</taxon>
        <taxon>Moraxellales</taxon>
        <taxon>Moraxellaceae</taxon>
        <taxon>Acinetobacter</taxon>
    </lineage>
</organism>
<dbReference type="Proteomes" id="UP000293863">
    <property type="component" value="Unassembled WGS sequence"/>
</dbReference>
<accession>A0A4Q7AJC9</accession>
<gene>
    <name evidence="1" type="ORF">EXU28_04575</name>
</gene>